<dbReference type="Gene3D" id="1.50.10.10">
    <property type="match status" value="1"/>
</dbReference>
<dbReference type="InterPro" id="IPR018232">
    <property type="entry name" value="Glyco_hydro_37_CS"/>
</dbReference>
<keyword evidence="6 7" id="KW-0326">Glycosidase</keyword>
<evidence type="ECO:0000256" key="7">
    <source>
        <dbReference type="RuleBase" id="RU361180"/>
    </source>
</evidence>
<evidence type="ECO:0000256" key="5">
    <source>
        <dbReference type="ARBA" id="ARBA00022801"/>
    </source>
</evidence>
<accession>A0A814PV35</accession>
<keyword evidence="9" id="KW-1185">Reference proteome</keyword>
<evidence type="ECO:0000256" key="4">
    <source>
        <dbReference type="ARBA" id="ARBA00019905"/>
    </source>
</evidence>
<dbReference type="SUPFAM" id="SSF48208">
    <property type="entry name" value="Six-hairpin glycosidases"/>
    <property type="match status" value="1"/>
</dbReference>
<dbReference type="InterPro" id="IPR012341">
    <property type="entry name" value="6hp_glycosidase-like_sf"/>
</dbReference>
<evidence type="ECO:0000313" key="8">
    <source>
        <dbReference type="EMBL" id="CAF1111277.1"/>
    </source>
</evidence>
<dbReference type="GO" id="GO:0004555">
    <property type="term" value="F:alpha,alpha-trehalase activity"/>
    <property type="evidence" value="ECO:0007669"/>
    <property type="project" value="UniProtKB-EC"/>
</dbReference>
<dbReference type="PRINTS" id="PR00744">
    <property type="entry name" value="GLHYDRLASE37"/>
</dbReference>
<dbReference type="EC" id="3.2.1.28" evidence="3 7"/>
<dbReference type="EMBL" id="CAJNOC010008178">
    <property type="protein sequence ID" value="CAF1111277.1"/>
    <property type="molecule type" value="Genomic_DNA"/>
</dbReference>
<evidence type="ECO:0000256" key="6">
    <source>
        <dbReference type="ARBA" id="ARBA00023295"/>
    </source>
</evidence>
<comment type="similarity">
    <text evidence="2 7">Belongs to the glycosyl hydrolase 37 family.</text>
</comment>
<comment type="caution">
    <text evidence="8">The sequence shown here is derived from an EMBL/GenBank/DDBJ whole genome shotgun (WGS) entry which is preliminary data.</text>
</comment>
<dbReference type="Pfam" id="PF01204">
    <property type="entry name" value="Trehalase"/>
    <property type="match status" value="1"/>
</dbReference>
<dbReference type="PROSITE" id="PS00927">
    <property type="entry name" value="TREHALASE_1"/>
    <property type="match status" value="1"/>
</dbReference>
<dbReference type="OrthoDB" id="3542292at2759"/>
<evidence type="ECO:0000313" key="9">
    <source>
        <dbReference type="Proteomes" id="UP000663879"/>
    </source>
</evidence>
<dbReference type="PROSITE" id="PS00928">
    <property type="entry name" value="TREHALASE_2"/>
    <property type="match status" value="1"/>
</dbReference>
<keyword evidence="5 7" id="KW-0378">Hydrolase</keyword>
<evidence type="ECO:0000256" key="3">
    <source>
        <dbReference type="ARBA" id="ARBA00012757"/>
    </source>
</evidence>
<organism evidence="8 9">
    <name type="scientific">Brachionus calyciflorus</name>
    <dbReference type="NCBI Taxonomy" id="104777"/>
    <lineage>
        <taxon>Eukaryota</taxon>
        <taxon>Metazoa</taxon>
        <taxon>Spiralia</taxon>
        <taxon>Gnathifera</taxon>
        <taxon>Rotifera</taxon>
        <taxon>Eurotatoria</taxon>
        <taxon>Monogononta</taxon>
        <taxon>Pseudotrocha</taxon>
        <taxon>Ploima</taxon>
        <taxon>Brachionidae</taxon>
        <taxon>Brachionus</taxon>
    </lineage>
</organism>
<dbReference type="GO" id="GO:0005993">
    <property type="term" value="P:trehalose catabolic process"/>
    <property type="evidence" value="ECO:0007669"/>
    <property type="project" value="TreeGrafter"/>
</dbReference>
<dbReference type="Proteomes" id="UP000663879">
    <property type="component" value="Unassembled WGS sequence"/>
</dbReference>
<protein>
    <recommendedName>
        <fullName evidence="4 7">Trehalase</fullName>
        <ecNumber evidence="3 7">3.2.1.28</ecNumber>
    </recommendedName>
    <alternativeName>
        <fullName evidence="7">Alpha-trehalose glucohydrolase</fullName>
    </alternativeName>
</protein>
<dbReference type="AlphaFoldDB" id="A0A814PV35"/>
<sequence length="605" mass="71313">MFKLISNLLMSNNKMECKMLTCKLKNNKKCKSCCVFRKCRSFSDMRSLQKSLIIANEKLLHTVQMSNVYKDSKTFVDMVTKYRDDIVIANFNKLGEKPGIEEIKKFLDENFHEVGHDLVHVEPNDWYEYAPFIAKLTDPKLINFAGYLNSKWKTLIRNFDRSKICTECTSTALFSKNSFIVPGGRFIEYYYWDTYWCIEGLLSSGMQKTAKGIIENFLDIVKVNGFVPNGSRVYYLNRSQPPMLTQMVNSYFKATNDHQFLSHSIRELDVEYEYWMTKKSTVLGVKGEFFRLNCYNVTSFNPRPESYKEDYINAQNNLNKEDYFSNIITATESGWDFSSRWFEDPYDIKTIQIKNIIPVDLNAIMYKNELCLYKFHKILNTGKDKYYEQAIRRRHKAINSVFWNKKLNTWGDFNLKKNRVNNNFLYISDLSPLWSGIKPPVDPEIILQRYKSLLYSHVSGIPVSNVFSRQQWDFPNVWAPYNYWMVYYLRLSGRKEQALNIAQRFVNTVYHGWLKTNYIFEKYEADELGAYGGGGEYIVQEGFGWTNGVVVKLLDWFGDEIKLIEPRDKENFDELLLCREECFEDLLHEPIERQMAAVEIEKYTS</sequence>
<evidence type="ECO:0000256" key="1">
    <source>
        <dbReference type="ARBA" id="ARBA00001576"/>
    </source>
</evidence>
<dbReference type="PANTHER" id="PTHR23403">
    <property type="entry name" value="TREHALASE"/>
    <property type="match status" value="1"/>
</dbReference>
<comment type="catalytic activity">
    <reaction evidence="1 7">
        <text>alpha,alpha-trehalose + H2O = alpha-D-glucose + beta-D-glucose</text>
        <dbReference type="Rhea" id="RHEA:32675"/>
        <dbReference type="ChEBI" id="CHEBI:15377"/>
        <dbReference type="ChEBI" id="CHEBI:15903"/>
        <dbReference type="ChEBI" id="CHEBI:16551"/>
        <dbReference type="ChEBI" id="CHEBI:17925"/>
        <dbReference type="EC" id="3.2.1.28"/>
    </reaction>
</comment>
<proteinExistence type="inferred from homology"/>
<reference evidence="8" key="1">
    <citation type="submission" date="2021-02" db="EMBL/GenBank/DDBJ databases">
        <authorList>
            <person name="Nowell W R."/>
        </authorList>
    </citation>
    <scope>NUCLEOTIDE SEQUENCE</scope>
    <source>
        <strain evidence="8">Ploen Becks lab</strain>
    </source>
</reference>
<dbReference type="InterPro" id="IPR008928">
    <property type="entry name" value="6-hairpin_glycosidase_sf"/>
</dbReference>
<evidence type="ECO:0000256" key="2">
    <source>
        <dbReference type="ARBA" id="ARBA00005615"/>
    </source>
</evidence>
<dbReference type="PANTHER" id="PTHR23403:SF1">
    <property type="entry name" value="TREHALASE"/>
    <property type="match status" value="1"/>
</dbReference>
<name>A0A814PV35_9BILA</name>
<dbReference type="InterPro" id="IPR001661">
    <property type="entry name" value="Glyco_hydro_37"/>
</dbReference>
<gene>
    <name evidence="8" type="ORF">OXX778_LOCUS21637</name>
</gene>